<keyword evidence="4 12" id="KW-0812">Transmembrane</keyword>
<dbReference type="EMBL" id="SJPQ01000002">
    <property type="protein sequence ID" value="TWT88734.1"/>
    <property type="molecule type" value="Genomic_DNA"/>
</dbReference>
<dbReference type="GO" id="GO:0005249">
    <property type="term" value="F:voltage-gated potassium channel activity"/>
    <property type="evidence" value="ECO:0007669"/>
    <property type="project" value="InterPro"/>
</dbReference>
<evidence type="ECO:0000256" key="4">
    <source>
        <dbReference type="ARBA" id="ARBA00022692"/>
    </source>
</evidence>
<reference evidence="14 15" key="1">
    <citation type="submission" date="2019-02" db="EMBL/GenBank/DDBJ databases">
        <title>Deep-cultivation of Planctomycetes and their phenomic and genomic characterization uncovers novel biology.</title>
        <authorList>
            <person name="Wiegand S."/>
            <person name="Jogler M."/>
            <person name="Boedeker C."/>
            <person name="Pinto D."/>
            <person name="Vollmers J."/>
            <person name="Rivas-Marin E."/>
            <person name="Kohn T."/>
            <person name="Peeters S.H."/>
            <person name="Heuer A."/>
            <person name="Rast P."/>
            <person name="Oberbeckmann S."/>
            <person name="Bunk B."/>
            <person name="Jeske O."/>
            <person name="Meyerdierks A."/>
            <person name="Storesund J.E."/>
            <person name="Kallscheuer N."/>
            <person name="Luecker S."/>
            <person name="Lage O.M."/>
            <person name="Pohl T."/>
            <person name="Merkel B.J."/>
            <person name="Hornburger P."/>
            <person name="Mueller R.-W."/>
            <person name="Bruemmer F."/>
            <person name="Labrenz M."/>
            <person name="Spormann A.M."/>
            <person name="Op Den Camp H."/>
            <person name="Overmann J."/>
            <person name="Amann R."/>
            <person name="Jetten M.S.M."/>
            <person name="Mascher T."/>
            <person name="Medema M.H."/>
            <person name="Devos D.P."/>
            <person name="Kaster A.-K."/>
            <person name="Ovreas L."/>
            <person name="Rohde M."/>
            <person name="Galperin M.Y."/>
            <person name="Jogler C."/>
        </authorList>
    </citation>
    <scope>NUCLEOTIDE SEQUENCE [LARGE SCALE GENOMIC DNA]</scope>
    <source>
        <strain evidence="14 15">Mal64</strain>
    </source>
</reference>
<evidence type="ECO:0000256" key="1">
    <source>
        <dbReference type="ARBA" id="ARBA00004141"/>
    </source>
</evidence>
<evidence type="ECO:0000256" key="7">
    <source>
        <dbReference type="ARBA" id="ARBA00022958"/>
    </source>
</evidence>
<proteinExistence type="predicted"/>
<dbReference type="InterPro" id="IPR027359">
    <property type="entry name" value="Volt_channel_dom_sf"/>
</dbReference>
<gene>
    <name evidence="14" type="ORF">Mal64_22220</name>
</gene>
<dbReference type="GO" id="GO:0001508">
    <property type="term" value="P:action potential"/>
    <property type="evidence" value="ECO:0007669"/>
    <property type="project" value="TreeGrafter"/>
</dbReference>
<keyword evidence="11 14" id="KW-0407">Ion channel</keyword>
<evidence type="ECO:0000256" key="5">
    <source>
        <dbReference type="ARBA" id="ARBA00022826"/>
    </source>
</evidence>
<evidence type="ECO:0000256" key="6">
    <source>
        <dbReference type="ARBA" id="ARBA00022882"/>
    </source>
</evidence>
<keyword evidence="15" id="KW-1185">Reference proteome</keyword>
<keyword evidence="10 12" id="KW-0472">Membrane</keyword>
<dbReference type="InterPro" id="IPR028325">
    <property type="entry name" value="VG_K_chnl"/>
</dbReference>
<feature type="transmembrane region" description="Helical" evidence="12">
    <location>
        <begin position="141"/>
        <end position="159"/>
    </location>
</feature>
<keyword evidence="2" id="KW-0813">Transport</keyword>
<feature type="domain" description="Ion transport" evidence="13">
    <location>
        <begin position="18"/>
        <end position="231"/>
    </location>
</feature>
<feature type="transmembrane region" description="Helical" evidence="12">
    <location>
        <begin position="77"/>
        <end position="101"/>
    </location>
</feature>
<evidence type="ECO:0000256" key="8">
    <source>
        <dbReference type="ARBA" id="ARBA00022989"/>
    </source>
</evidence>
<keyword evidence="6" id="KW-0851">Voltage-gated channel</keyword>
<dbReference type="RefSeq" id="WP_146400040.1">
    <property type="nucleotide sequence ID" value="NZ_SJPQ01000002.1"/>
</dbReference>
<organism evidence="14 15">
    <name type="scientific">Pseudobythopirellula maris</name>
    <dbReference type="NCBI Taxonomy" id="2527991"/>
    <lineage>
        <taxon>Bacteria</taxon>
        <taxon>Pseudomonadati</taxon>
        <taxon>Planctomycetota</taxon>
        <taxon>Planctomycetia</taxon>
        <taxon>Pirellulales</taxon>
        <taxon>Lacipirellulaceae</taxon>
        <taxon>Pseudobythopirellula</taxon>
    </lineage>
</organism>
<evidence type="ECO:0000256" key="2">
    <source>
        <dbReference type="ARBA" id="ARBA00022448"/>
    </source>
</evidence>
<keyword evidence="8 12" id="KW-1133">Transmembrane helix</keyword>
<evidence type="ECO:0000256" key="10">
    <source>
        <dbReference type="ARBA" id="ARBA00023136"/>
    </source>
</evidence>
<sequence length="244" mass="26297">MKESLRVIVERSDTAAGRAFDLAVQSVILVSLVAYSLETLPGLSPWARQTLGAIETATTMLFVAEYGLRLAVAQRPLAYAGSFFGVIDLLAFLPSLLSLGFDARALRALRLLRLFRLLKLARYNAAVRRLHLALRIAWEELVLFFCGATILLYLAAVGIHHFEHEAQPEAFASVFHALWWAVATLTTVGYGDVVPVTSGGRAFTFLVLVGGLGVVATPAGLVASALSKAREIEALEKSSDSDPA</sequence>
<evidence type="ECO:0000256" key="3">
    <source>
        <dbReference type="ARBA" id="ARBA00022538"/>
    </source>
</evidence>
<dbReference type="PANTHER" id="PTHR11537:SF254">
    <property type="entry name" value="POTASSIUM VOLTAGE-GATED CHANNEL PROTEIN SHAB"/>
    <property type="match status" value="1"/>
</dbReference>
<keyword evidence="9" id="KW-0406">Ion transport</keyword>
<comment type="caution">
    <text evidence="14">The sequence shown here is derived from an EMBL/GenBank/DDBJ whole genome shotgun (WGS) entry which is preliminary data.</text>
</comment>
<dbReference type="PANTHER" id="PTHR11537">
    <property type="entry name" value="VOLTAGE-GATED POTASSIUM CHANNEL"/>
    <property type="match status" value="1"/>
</dbReference>
<evidence type="ECO:0000256" key="9">
    <source>
        <dbReference type="ARBA" id="ARBA00023065"/>
    </source>
</evidence>
<accession>A0A5C5ZMM5</accession>
<dbReference type="Proteomes" id="UP000315440">
    <property type="component" value="Unassembled WGS sequence"/>
</dbReference>
<feature type="transmembrane region" description="Helical" evidence="12">
    <location>
        <begin position="202"/>
        <end position="226"/>
    </location>
</feature>
<dbReference type="OrthoDB" id="9810759at2"/>
<dbReference type="InterPro" id="IPR005821">
    <property type="entry name" value="Ion_trans_dom"/>
</dbReference>
<comment type="subcellular location">
    <subcellularLocation>
        <location evidence="1">Membrane</location>
        <topology evidence="1">Multi-pass membrane protein</topology>
    </subcellularLocation>
</comment>
<evidence type="ECO:0000259" key="13">
    <source>
        <dbReference type="Pfam" id="PF00520"/>
    </source>
</evidence>
<protein>
    <submittedName>
        <fullName evidence="14">Cyclic nucleotide-gated potassium channel</fullName>
    </submittedName>
</protein>
<evidence type="ECO:0000256" key="11">
    <source>
        <dbReference type="ARBA" id="ARBA00023303"/>
    </source>
</evidence>
<dbReference type="Gene3D" id="1.20.120.350">
    <property type="entry name" value="Voltage-gated potassium channels. Chain C"/>
    <property type="match status" value="1"/>
</dbReference>
<evidence type="ECO:0000256" key="12">
    <source>
        <dbReference type="SAM" id="Phobius"/>
    </source>
</evidence>
<name>A0A5C5ZMM5_9BACT</name>
<dbReference type="SUPFAM" id="SSF81324">
    <property type="entry name" value="Voltage-gated potassium channels"/>
    <property type="match status" value="1"/>
</dbReference>
<dbReference type="GO" id="GO:0008076">
    <property type="term" value="C:voltage-gated potassium channel complex"/>
    <property type="evidence" value="ECO:0007669"/>
    <property type="project" value="InterPro"/>
</dbReference>
<keyword evidence="3" id="KW-0633">Potassium transport</keyword>
<keyword evidence="7" id="KW-0630">Potassium</keyword>
<dbReference type="Gene3D" id="1.10.287.70">
    <property type="match status" value="1"/>
</dbReference>
<dbReference type="AlphaFoldDB" id="A0A5C5ZMM5"/>
<evidence type="ECO:0000313" key="14">
    <source>
        <dbReference type="EMBL" id="TWT88734.1"/>
    </source>
</evidence>
<feature type="transmembrane region" description="Helical" evidence="12">
    <location>
        <begin position="171"/>
        <end position="190"/>
    </location>
</feature>
<dbReference type="Pfam" id="PF00520">
    <property type="entry name" value="Ion_trans"/>
    <property type="match status" value="1"/>
</dbReference>
<dbReference type="PRINTS" id="PR00169">
    <property type="entry name" value="KCHANNEL"/>
</dbReference>
<evidence type="ECO:0000313" key="15">
    <source>
        <dbReference type="Proteomes" id="UP000315440"/>
    </source>
</evidence>
<keyword evidence="5" id="KW-0631">Potassium channel</keyword>